<dbReference type="InterPro" id="IPR052035">
    <property type="entry name" value="ZnF_BED_domain_contain"/>
</dbReference>
<gene>
    <name evidence="1" type="ORF">MEUPH1_LOCUS27541</name>
    <name evidence="2" type="ORF">MEUPH1_LOCUS27552</name>
    <name evidence="3" type="ORF">MEUPH1_LOCUS27553</name>
</gene>
<name>A0AAV0XZ49_9HEMI</name>
<evidence type="ECO:0000313" key="3">
    <source>
        <dbReference type="EMBL" id="CAI6373855.1"/>
    </source>
</evidence>
<proteinExistence type="predicted"/>
<dbReference type="PANTHER" id="PTHR46481">
    <property type="entry name" value="ZINC FINGER BED DOMAIN-CONTAINING PROTEIN 4"/>
    <property type="match status" value="1"/>
</dbReference>
<dbReference type="PANTHER" id="PTHR46481:SF4">
    <property type="entry name" value="ZINC FINGER BED DOMAIN-CONTAINING PROTEIN 4"/>
    <property type="match status" value="1"/>
</dbReference>
<sequence>MFANCLSEWNISHSQIIAVVTDNGANIKKAAQTTFTVDKLIPCIAHTINLIAEKSISDTNNLTSLLYKVRGIVKCIKNNTAISNELRKCQTNEGKSEGQLLKPILDVKTRWNSVYYMIKRFLKLSSIISLILLT</sequence>
<dbReference type="SUPFAM" id="SSF53098">
    <property type="entry name" value="Ribonuclease H-like"/>
    <property type="match status" value="1"/>
</dbReference>
<dbReference type="Proteomes" id="UP001160148">
    <property type="component" value="Unassembled WGS sequence"/>
</dbReference>
<dbReference type="EMBL" id="CARXXK010001128">
    <property type="protein sequence ID" value="CAI6373855.1"/>
    <property type="molecule type" value="Genomic_DNA"/>
</dbReference>
<keyword evidence="4" id="KW-1185">Reference proteome</keyword>
<dbReference type="EMBL" id="CARXXK010001128">
    <property type="protein sequence ID" value="CAI6373843.1"/>
    <property type="molecule type" value="Genomic_DNA"/>
</dbReference>
<dbReference type="AlphaFoldDB" id="A0AAV0XZ49"/>
<evidence type="ECO:0000313" key="4">
    <source>
        <dbReference type="Proteomes" id="UP001160148"/>
    </source>
</evidence>
<reference evidence="3 4" key="1">
    <citation type="submission" date="2023-01" db="EMBL/GenBank/DDBJ databases">
        <authorList>
            <person name="Whitehead M."/>
        </authorList>
    </citation>
    <scope>NUCLEOTIDE SEQUENCE [LARGE SCALE GENOMIC DNA]</scope>
</reference>
<organism evidence="3 4">
    <name type="scientific">Macrosiphum euphorbiae</name>
    <name type="common">potato aphid</name>
    <dbReference type="NCBI Taxonomy" id="13131"/>
    <lineage>
        <taxon>Eukaryota</taxon>
        <taxon>Metazoa</taxon>
        <taxon>Ecdysozoa</taxon>
        <taxon>Arthropoda</taxon>
        <taxon>Hexapoda</taxon>
        <taxon>Insecta</taxon>
        <taxon>Pterygota</taxon>
        <taxon>Neoptera</taxon>
        <taxon>Paraneoptera</taxon>
        <taxon>Hemiptera</taxon>
        <taxon>Sternorrhyncha</taxon>
        <taxon>Aphidomorpha</taxon>
        <taxon>Aphidoidea</taxon>
        <taxon>Aphididae</taxon>
        <taxon>Macrosiphini</taxon>
        <taxon>Macrosiphum</taxon>
    </lineage>
</organism>
<dbReference type="EMBL" id="CARXXK010001128">
    <property type="protein sequence ID" value="CAI6373854.1"/>
    <property type="molecule type" value="Genomic_DNA"/>
</dbReference>
<evidence type="ECO:0000313" key="2">
    <source>
        <dbReference type="EMBL" id="CAI6373854.1"/>
    </source>
</evidence>
<comment type="caution">
    <text evidence="3">The sequence shown here is derived from an EMBL/GenBank/DDBJ whole genome shotgun (WGS) entry which is preliminary data.</text>
</comment>
<evidence type="ECO:0000313" key="1">
    <source>
        <dbReference type="EMBL" id="CAI6373843.1"/>
    </source>
</evidence>
<accession>A0AAV0XZ49</accession>
<protein>
    <submittedName>
        <fullName evidence="3">Uncharacterized protein</fullName>
    </submittedName>
</protein>
<dbReference type="InterPro" id="IPR012337">
    <property type="entry name" value="RNaseH-like_sf"/>
</dbReference>